<feature type="binding site" evidence="14">
    <location>
        <position position="263"/>
    </location>
    <ligand>
        <name>Zn(2+)</name>
        <dbReference type="ChEBI" id="CHEBI:29105"/>
    </ligand>
</feature>
<dbReference type="FunCoup" id="A0A136J2P9">
    <property type="interactions" value="821"/>
</dbReference>
<evidence type="ECO:0000256" key="11">
    <source>
        <dbReference type="ARBA" id="ARBA00023150"/>
    </source>
</evidence>
<dbReference type="GO" id="GO:0061605">
    <property type="term" value="F:molybdopterin-synthase adenylyltransferase activity"/>
    <property type="evidence" value="ECO:0007669"/>
    <property type="project" value="UniProtKB-EC"/>
</dbReference>
<evidence type="ECO:0000256" key="16">
    <source>
        <dbReference type="SAM" id="MobiDB-lite"/>
    </source>
</evidence>
<keyword evidence="2 14" id="KW-0963">Cytoplasm</keyword>
<comment type="catalytic activity">
    <reaction evidence="14">
        <text>[molybdopterin-synthase sulfur-carrier protein]-C-terminal Gly-Gly + ATP + H(+) = [molybdopterin-synthase sulfur-carrier protein]-C-terminal Gly-Gly-AMP + diphosphate</text>
        <dbReference type="Rhea" id="RHEA:43616"/>
        <dbReference type="Rhea" id="RHEA-COMP:12159"/>
        <dbReference type="Rhea" id="RHEA-COMP:12202"/>
        <dbReference type="ChEBI" id="CHEBI:15378"/>
        <dbReference type="ChEBI" id="CHEBI:30616"/>
        <dbReference type="ChEBI" id="CHEBI:33019"/>
        <dbReference type="ChEBI" id="CHEBI:90618"/>
        <dbReference type="ChEBI" id="CHEBI:90778"/>
        <dbReference type="EC" id="2.7.7.80"/>
    </reaction>
</comment>
<comment type="cofactor">
    <cofactor evidence="14">
        <name>Zn(2+)</name>
        <dbReference type="ChEBI" id="CHEBI:29105"/>
    </cofactor>
    <text evidence="14">Binds 1 zinc ion per subunit.</text>
</comment>
<evidence type="ECO:0000256" key="10">
    <source>
        <dbReference type="ARBA" id="ARBA00022840"/>
    </source>
</evidence>
<evidence type="ECO:0000313" key="19">
    <source>
        <dbReference type="Proteomes" id="UP000070501"/>
    </source>
</evidence>
<keyword evidence="10 14" id="KW-0067">ATP-binding</keyword>
<evidence type="ECO:0000256" key="9">
    <source>
        <dbReference type="ARBA" id="ARBA00022833"/>
    </source>
</evidence>
<evidence type="ECO:0000256" key="4">
    <source>
        <dbReference type="ARBA" id="ARBA00022694"/>
    </source>
</evidence>
<dbReference type="Pfam" id="PF00899">
    <property type="entry name" value="ThiF"/>
    <property type="match status" value="1"/>
</dbReference>
<feature type="binding site" evidence="14">
    <location>
        <begin position="147"/>
        <end position="151"/>
    </location>
    <ligand>
        <name>ATP</name>
        <dbReference type="ChEBI" id="CHEBI:30616"/>
    </ligand>
</feature>
<dbReference type="GO" id="GO:0061604">
    <property type="term" value="F:molybdopterin-synthase sulfurtransferase activity"/>
    <property type="evidence" value="ECO:0007669"/>
    <property type="project" value="UniProtKB-EC"/>
</dbReference>
<evidence type="ECO:0000256" key="2">
    <source>
        <dbReference type="ARBA" id="ARBA00022490"/>
    </source>
</evidence>
<dbReference type="UniPathway" id="UPA00344"/>
<dbReference type="GO" id="GO:0005524">
    <property type="term" value="F:ATP binding"/>
    <property type="evidence" value="ECO:0007669"/>
    <property type="project" value="UniProtKB-KW"/>
</dbReference>
<keyword evidence="9 14" id="KW-0862">Zinc</keyword>
<dbReference type="CDD" id="cd00757">
    <property type="entry name" value="ThiF_MoeB_HesA_family"/>
    <property type="match status" value="1"/>
</dbReference>
<evidence type="ECO:0000256" key="8">
    <source>
        <dbReference type="ARBA" id="ARBA00022786"/>
    </source>
</evidence>
<dbReference type="InterPro" id="IPR036873">
    <property type="entry name" value="Rhodanese-like_dom_sf"/>
</dbReference>
<name>A0A136J2P9_9PEZI</name>
<dbReference type="EC" id="2.8.1.11" evidence="14"/>
<evidence type="ECO:0000256" key="7">
    <source>
        <dbReference type="ARBA" id="ARBA00022741"/>
    </source>
</evidence>
<feature type="binding site" evidence="14">
    <location>
        <position position="119"/>
    </location>
    <ligand>
        <name>ATP</name>
        <dbReference type="ChEBI" id="CHEBI:30616"/>
    </ligand>
</feature>
<keyword evidence="6 14" id="KW-0479">Metal-binding</keyword>
<feature type="domain" description="Rhodanese" evidence="17">
    <location>
        <begin position="410"/>
        <end position="511"/>
    </location>
</feature>
<evidence type="ECO:0000256" key="3">
    <source>
        <dbReference type="ARBA" id="ARBA00022679"/>
    </source>
</evidence>
<keyword evidence="7 14" id="KW-0547">Nucleotide-binding</keyword>
<comment type="pathway">
    <text evidence="14">tRNA modification; 5-methoxycarbonylmethyl-2-thiouridine-tRNA biosynthesis.</text>
</comment>
<dbReference type="InterPro" id="IPR035985">
    <property type="entry name" value="Ubiquitin-activating_enz"/>
</dbReference>
<evidence type="ECO:0000313" key="18">
    <source>
        <dbReference type="EMBL" id="KXJ91374.1"/>
    </source>
</evidence>
<evidence type="ECO:0000256" key="5">
    <source>
        <dbReference type="ARBA" id="ARBA00022695"/>
    </source>
</evidence>
<gene>
    <name evidence="14" type="primary">uba4</name>
    <name evidence="14" type="synonym">cnxF</name>
    <name evidence="18" type="ORF">Micbo1qcDRAFT_147472</name>
</gene>
<dbReference type="Gene3D" id="3.40.250.10">
    <property type="entry name" value="Rhodanese-like domain"/>
    <property type="match status" value="1"/>
</dbReference>
<dbReference type="InterPro" id="IPR001763">
    <property type="entry name" value="Rhodanese-like_dom"/>
</dbReference>
<keyword evidence="5" id="KW-0548">Nucleotidyltransferase</keyword>
<protein>
    <recommendedName>
        <fullName evidence="14">Adenylyltransferase and sulfurtransferase uba4</fullName>
    </recommendedName>
    <alternativeName>
        <fullName evidence="14">Common component for nitrate reductase and xanthine dehydrogenase protein F</fullName>
    </alternativeName>
    <alternativeName>
        <fullName evidence="14">Ubiquitin-like protein activator 4</fullName>
    </alternativeName>
    <domain>
        <recommendedName>
            <fullName evidence="14">Molybdopterin-synthase adenylyltransferase</fullName>
            <ecNumber evidence="14">2.7.7.80</ecNumber>
        </recommendedName>
        <alternativeName>
            <fullName evidence="14">Adenylyltransferase uba4</fullName>
        </alternativeName>
        <alternativeName>
            <fullName evidence="14">Sulfur carrier protein MOCS2A adenylyltransferase</fullName>
        </alternativeName>
    </domain>
    <domain>
        <recommendedName>
            <fullName evidence="14">Molybdopterin-synthase sulfurtransferase</fullName>
            <ecNumber evidence="14">2.8.1.11</ecNumber>
        </recommendedName>
        <alternativeName>
            <fullName evidence="14">Sulfurtransferase uba4</fullName>
        </alternativeName>
        <alternativeName>
            <fullName evidence="14">Sulfur carrier protein MOCS2A sulfurtransferase</fullName>
        </alternativeName>
    </domain>
</protein>
<dbReference type="InterPro" id="IPR045886">
    <property type="entry name" value="ThiF/MoeB/HesA"/>
</dbReference>
<keyword evidence="11 14" id="KW-0501">Molybdenum cofactor biosynthesis</keyword>
<feature type="active site" description="Cysteine persulfide intermediate; for sulfurtransferase activity" evidence="14">
    <location>
        <position position="455"/>
    </location>
</feature>
<dbReference type="GO" id="GO:0005829">
    <property type="term" value="C:cytosol"/>
    <property type="evidence" value="ECO:0007669"/>
    <property type="project" value="UniProtKB-SubCell"/>
</dbReference>
<dbReference type="STRING" id="196109.A0A136J2P9"/>
<dbReference type="Gene3D" id="3.40.50.720">
    <property type="entry name" value="NAD(P)-binding Rossmann-like Domain"/>
    <property type="match status" value="1"/>
</dbReference>
<dbReference type="EMBL" id="KQ964250">
    <property type="protein sequence ID" value="KXJ91374.1"/>
    <property type="molecule type" value="Genomic_DNA"/>
</dbReference>
<feature type="active site" description="Glycyl thioester intermediate; for adenylyltransferase activity" evidence="14">
    <location>
        <position position="277"/>
    </location>
</feature>
<accession>A0A136J2P9</accession>
<dbReference type="PANTHER" id="PTHR10953:SF102">
    <property type="entry name" value="ADENYLYLTRANSFERASE AND SULFURTRANSFERASE MOCS3"/>
    <property type="match status" value="1"/>
</dbReference>
<feature type="region of interest" description="Disordered" evidence="16">
    <location>
        <begin position="40"/>
        <end position="80"/>
    </location>
</feature>
<dbReference type="InterPro" id="IPR000594">
    <property type="entry name" value="ThiF_NAD_FAD-bd"/>
</dbReference>
<proteinExistence type="inferred from homology"/>
<dbReference type="GO" id="GO:0042292">
    <property type="term" value="F:URM1 activating enzyme activity"/>
    <property type="evidence" value="ECO:0007669"/>
    <property type="project" value="TreeGrafter"/>
</dbReference>
<feature type="binding site" evidence="14">
    <location>
        <begin position="208"/>
        <end position="209"/>
    </location>
    <ligand>
        <name>ATP</name>
        <dbReference type="ChEBI" id="CHEBI:30616"/>
    </ligand>
</feature>
<keyword evidence="12 14" id="KW-0511">Multifunctional enzyme</keyword>
<evidence type="ECO:0000256" key="12">
    <source>
        <dbReference type="ARBA" id="ARBA00023268"/>
    </source>
</evidence>
<dbReference type="GO" id="GO:0046872">
    <property type="term" value="F:metal ion binding"/>
    <property type="evidence" value="ECO:0007669"/>
    <property type="project" value="UniProtKB-KW"/>
</dbReference>
<dbReference type="InterPro" id="IPR028885">
    <property type="entry name" value="MOCS3/Uba4"/>
</dbReference>
<dbReference type="HAMAP" id="MF_03049">
    <property type="entry name" value="MOCS3_Uba4"/>
    <property type="match status" value="1"/>
</dbReference>
<dbReference type="InParanoid" id="A0A136J2P9"/>
<dbReference type="SUPFAM" id="SSF69572">
    <property type="entry name" value="Activating enzymes of the ubiquitin-like proteins"/>
    <property type="match status" value="1"/>
</dbReference>
<dbReference type="Proteomes" id="UP000070501">
    <property type="component" value="Unassembled WGS sequence"/>
</dbReference>
<keyword evidence="19" id="KW-1185">Reference proteome</keyword>
<evidence type="ECO:0000259" key="17">
    <source>
        <dbReference type="PROSITE" id="PS50206"/>
    </source>
</evidence>
<dbReference type="EC" id="2.7.7.80" evidence="14"/>
<feature type="binding site" evidence="14">
    <location>
        <position position="355"/>
    </location>
    <ligand>
        <name>Zn(2+)</name>
        <dbReference type="ChEBI" id="CHEBI:29105"/>
    </ligand>
</feature>
<dbReference type="Pfam" id="PF00581">
    <property type="entry name" value="Rhodanese"/>
    <property type="match status" value="1"/>
</dbReference>
<keyword evidence="4 14" id="KW-0819">tRNA processing</keyword>
<keyword evidence="15" id="KW-0175">Coiled coil</keyword>
<dbReference type="SMART" id="SM00450">
    <property type="entry name" value="RHOD"/>
    <property type="match status" value="1"/>
</dbReference>
<dbReference type="OrthoDB" id="10261062at2759"/>
<comment type="subcellular location">
    <subcellularLocation>
        <location evidence="1">Cytoplasm</location>
        <location evidence="1">Cytosol</location>
    </subcellularLocation>
</comment>
<feature type="binding site" evidence="14">
    <location>
        <position position="164"/>
    </location>
    <ligand>
        <name>ATP</name>
        <dbReference type="ChEBI" id="CHEBI:30616"/>
    </ligand>
</feature>
<dbReference type="GO" id="GO:0032447">
    <property type="term" value="P:protein urmylation"/>
    <property type="evidence" value="ECO:0007669"/>
    <property type="project" value="TreeGrafter"/>
</dbReference>
<evidence type="ECO:0000256" key="6">
    <source>
        <dbReference type="ARBA" id="ARBA00022723"/>
    </source>
</evidence>
<dbReference type="GO" id="GO:0002143">
    <property type="term" value="P:tRNA wobble position uridine thiolation"/>
    <property type="evidence" value="ECO:0007669"/>
    <property type="project" value="InterPro"/>
</dbReference>
<dbReference type="AlphaFoldDB" id="A0A136J2P9"/>
<keyword evidence="3 14" id="KW-0808">Transferase</keyword>
<sequence>MESATIKAEHLRRQIKEAEQALQNLRLQLQDLEAGLNVDTNTGEVSKSSTIKQGSAQQSSPDNSPSPTETPAKESPTWSWPLAEEEYTRYGRQLILPSVGIAGQLRLKASSVLIIGAGGLGCPAAAYLAGAGVGTLGIVDGDVVEASNLHRQIAHSTSRVGTHKVHSLATYCRELNPLVTYKPYPEHLTPQNAPNIVSGYDIVLDCTDHPTSRYLISDACVLLGKPLVSASALRTDGQLIVLNNPPAPQGGSGGGGGGPCYRCVFPKPPPAESVVSCGEGGILGPVVGVMGVLQALEAIKLVAAGIDTSLLLRNKGTSSPPGQPALLLFSAGSSTAAASFRSIRMRTRRPDCFACSASSALTLDTLRSGSLDYVQFCGVTAPVRILGPGERVSATAYRDRVHAMAAAAAAKGQHVLLDVREKEHFDIASLPGAINIPFSKFQAEMRRRPDIFVICRLGNDSQVVARQLQELLDGGNTGSTTTGASCGRRRFIGDVEGGMAAWKRDVDASMPFT</sequence>
<keyword evidence="8" id="KW-0833">Ubl conjugation pathway</keyword>
<dbReference type="GO" id="GO:0004792">
    <property type="term" value="F:thiosulfate-cyanide sulfurtransferase activity"/>
    <property type="evidence" value="ECO:0007669"/>
    <property type="project" value="TreeGrafter"/>
</dbReference>
<dbReference type="UniPathway" id="UPA00988"/>
<comment type="function">
    <text evidence="14">Plays a central role in 2-thiolation of mcm(5)S(2)U at tRNA wobble positions of cytosolic tRNA(Lys), tRNA(Glu) and tRNA(Gln). Also essential during biosynthesis of the molybdenum cofactor. Acts by mediating the C-terminal thiocarboxylation of sulfur carriers urm1 and MOCS2A. Its N-terminus first activates urm1 and MOCS2A as acyl-adenylates (-COAMP), then the persulfide sulfur on the catalytic cysteine is transferred to urm1 and MOCS2A to form thiocarboxylation (-COSH) of their C-terminus. The reaction probably involves hydrogen sulfide that is generated from the persulfide intermediate and that acts as nucleophile towards urm1 and MOCS2A. Subsequently, a transient disulfide bond is formed. Does not use thiosulfate as sulfur donor; nfs1 probably acting as a sulfur donor for thiocarboxylation reactions.</text>
</comment>
<reference evidence="19" key="1">
    <citation type="submission" date="2016-02" db="EMBL/GenBank/DDBJ databases">
        <title>Draft genome sequence of Microdochium bolleyi, a fungal endophyte of beachgrass.</title>
        <authorList>
            <consortium name="DOE Joint Genome Institute"/>
            <person name="David A.S."/>
            <person name="May G."/>
            <person name="Haridas S."/>
            <person name="Lim J."/>
            <person name="Wang M."/>
            <person name="Labutti K."/>
            <person name="Lipzen A."/>
            <person name="Barry K."/>
            <person name="Grigoriev I.V."/>
        </authorList>
    </citation>
    <scope>NUCLEOTIDE SEQUENCE [LARGE SCALE GENOMIC DNA]</scope>
    <source>
        <strain evidence="19">J235TASD1</strain>
    </source>
</reference>
<feature type="binding site" evidence="14">
    <location>
        <position position="352"/>
    </location>
    <ligand>
        <name>Zn(2+)</name>
        <dbReference type="ChEBI" id="CHEBI:29105"/>
    </ligand>
</feature>
<dbReference type="PANTHER" id="PTHR10953">
    <property type="entry name" value="UBIQUITIN-ACTIVATING ENZYME E1"/>
    <property type="match status" value="1"/>
</dbReference>
<feature type="binding site" evidence="14">
    <location>
        <position position="260"/>
    </location>
    <ligand>
        <name>Zn(2+)</name>
        <dbReference type="ChEBI" id="CHEBI:29105"/>
    </ligand>
</feature>
<organism evidence="18 19">
    <name type="scientific">Microdochium bolleyi</name>
    <dbReference type="NCBI Taxonomy" id="196109"/>
    <lineage>
        <taxon>Eukaryota</taxon>
        <taxon>Fungi</taxon>
        <taxon>Dikarya</taxon>
        <taxon>Ascomycota</taxon>
        <taxon>Pezizomycotina</taxon>
        <taxon>Sordariomycetes</taxon>
        <taxon>Xylariomycetidae</taxon>
        <taxon>Xylariales</taxon>
        <taxon>Microdochiaceae</taxon>
        <taxon>Microdochium</taxon>
    </lineage>
</organism>
<comment type="function">
    <text evidence="13">Plays a central role in 2-thiolation of mcm(5)S(2)U at tRNA wobble positions of cytosolic tRNA(Lys), tRNA(Glu) and tRNA(Gln). Also essential during biosynthesis of the molybdenum cofactor. Acts by mediating the C-terminal thiocarboxylation of sulfur carriers urm1 and mocs2a. Its N-terminus first activates urm1 and mocs2a as acyl-adenylates (-COAMP), then the persulfide sulfur on the catalytic cysteine is transferred to urm1 and mocs2a to form thiocarboxylation (-COSH) of their C-terminus. The reaction probably involves hydrogen sulfide that is generated from the persulfide intermediate and that acts as a nucleophile towards urm1 and mocs2a. Subsequently, a transient disulfide bond is formed. Does not use thiosulfate as sulfur donor; nfs1 probably acting as a sulfur donor for thiocarboxylation reactions.</text>
</comment>
<comment type="pathway">
    <text evidence="14">Cofactor biosynthesis; molybdopterin biosynthesis.</text>
</comment>
<evidence type="ECO:0000256" key="14">
    <source>
        <dbReference type="HAMAP-Rule" id="MF_03049"/>
    </source>
</evidence>
<comment type="catalytic activity">
    <reaction evidence="14">
        <text>[molybdopterin-synthase sulfur-carrier protein]-C-terminal Gly-Gly-AMP + S-sulfanyl-L-cysteinyl-[cysteine desulfurase] + AH2 = [molybdopterin-synthase sulfur-carrier protein]-C-terminal-Gly-aminoethanethioate + L-cysteinyl-[cysteine desulfurase] + A + AMP + 2 H(+)</text>
        <dbReference type="Rhea" id="RHEA:48612"/>
        <dbReference type="Rhea" id="RHEA-COMP:12157"/>
        <dbReference type="Rhea" id="RHEA-COMP:12158"/>
        <dbReference type="Rhea" id="RHEA-COMP:12159"/>
        <dbReference type="Rhea" id="RHEA-COMP:19907"/>
        <dbReference type="ChEBI" id="CHEBI:13193"/>
        <dbReference type="ChEBI" id="CHEBI:15378"/>
        <dbReference type="ChEBI" id="CHEBI:17499"/>
        <dbReference type="ChEBI" id="CHEBI:29950"/>
        <dbReference type="ChEBI" id="CHEBI:61963"/>
        <dbReference type="ChEBI" id="CHEBI:90618"/>
        <dbReference type="ChEBI" id="CHEBI:232372"/>
        <dbReference type="ChEBI" id="CHEBI:456215"/>
        <dbReference type="EC" id="2.8.1.11"/>
    </reaction>
</comment>
<evidence type="ECO:0000256" key="1">
    <source>
        <dbReference type="ARBA" id="ARBA00004514"/>
    </source>
</evidence>
<feature type="compositionally biased region" description="Polar residues" evidence="16">
    <location>
        <begin position="40"/>
        <end position="69"/>
    </location>
</feature>
<comment type="similarity">
    <text evidence="14">In the N-terminal section; belongs to the HesA/MoeB/ThiF family. UBA4 subfamily.</text>
</comment>
<dbReference type="PROSITE" id="PS50206">
    <property type="entry name" value="RHODANESE_3"/>
    <property type="match status" value="1"/>
</dbReference>
<evidence type="ECO:0000256" key="15">
    <source>
        <dbReference type="SAM" id="Coils"/>
    </source>
</evidence>
<dbReference type="GO" id="GO:0006777">
    <property type="term" value="P:Mo-molybdopterin cofactor biosynthetic process"/>
    <property type="evidence" value="ECO:0007669"/>
    <property type="project" value="UniProtKB-UniRule"/>
</dbReference>
<dbReference type="FunFam" id="3.40.50.720:FF:000033">
    <property type="entry name" value="Adenylyltransferase and sulfurtransferase MOCS3"/>
    <property type="match status" value="1"/>
</dbReference>
<feature type="binding site" evidence="14">
    <location>
        <position position="140"/>
    </location>
    <ligand>
        <name>ATP</name>
        <dbReference type="ChEBI" id="CHEBI:30616"/>
    </ligand>
</feature>
<feature type="coiled-coil region" evidence="15">
    <location>
        <begin position="1"/>
        <end position="35"/>
    </location>
</feature>
<evidence type="ECO:0000256" key="13">
    <source>
        <dbReference type="ARBA" id="ARBA00043893"/>
    </source>
</evidence>